<protein>
    <submittedName>
        <fullName evidence="1">Bifunctional adenosylcobinamide kinase/adenosylcobinamide-phosphate guanylyltransferase</fullName>
    </submittedName>
</protein>
<reference evidence="1 2" key="1">
    <citation type="submission" date="2021-05" db="EMBL/GenBank/DDBJ databases">
        <title>Novel Bacillus species.</title>
        <authorList>
            <person name="Liu G."/>
        </authorList>
    </citation>
    <scope>NUCLEOTIDE SEQUENCE [LARGE SCALE GENOMIC DNA]</scope>
    <source>
        <strain evidence="1 2">FJAT-49682</strain>
    </source>
</reference>
<keyword evidence="1" id="KW-0548">Nucleotidyltransferase</keyword>
<gene>
    <name evidence="1" type="ORF">KHA91_11980</name>
</gene>
<keyword evidence="1" id="KW-0808">Transferase</keyword>
<dbReference type="GO" id="GO:0043752">
    <property type="term" value="F:adenosylcobinamide kinase activity"/>
    <property type="evidence" value="ECO:0007669"/>
    <property type="project" value="InterPro"/>
</dbReference>
<proteinExistence type="predicted"/>
<dbReference type="GO" id="GO:0016779">
    <property type="term" value="F:nucleotidyltransferase activity"/>
    <property type="evidence" value="ECO:0007669"/>
    <property type="project" value="UniProtKB-KW"/>
</dbReference>
<dbReference type="RefSeq" id="WP_213098471.1">
    <property type="nucleotide sequence ID" value="NZ_JAGYPN010000002.1"/>
</dbReference>
<dbReference type="GO" id="GO:0000166">
    <property type="term" value="F:nucleotide binding"/>
    <property type="evidence" value="ECO:0007669"/>
    <property type="project" value="InterPro"/>
</dbReference>
<dbReference type="Gene3D" id="3.40.50.300">
    <property type="entry name" value="P-loop containing nucleotide triphosphate hydrolases"/>
    <property type="match status" value="1"/>
</dbReference>
<accession>A0A942UV64</accession>
<name>A0A942UV64_9BACI</name>
<evidence type="ECO:0000313" key="2">
    <source>
        <dbReference type="Proteomes" id="UP000676456"/>
    </source>
</evidence>
<dbReference type="EMBL" id="JAGYPN010000002">
    <property type="protein sequence ID" value="MBS4223464.1"/>
    <property type="molecule type" value="Genomic_DNA"/>
</dbReference>
<dbReference type="InterPro" id="IPR003203">
    <property type="entry name" value="CobU/CobP"/>
</dbReference>
<organism evidence="1 2">
    <name type="scientific">Lederbergia citrea</name>
    <dbReference type="NCBI Taxonomy" id="2833581"/>
    <lineage>
        <taxon>Bacteria</taxon>
        <taxon>Bacillati</taxon>
        <taxon>Bacillota</taxon>
        <taxon>Bacilli</taxon>
        <taxon>Bacillales</taxon>
        <taxon>Bacillaceae</taxon>
        <taxon>Lederbergia</taxon>
    </lineage>
</organism>
<evidence type="ECO:0000313" key="1">
    <source>
        <dbReference type="EMBL" id="MBS4223464.1"/>
    </source>
</evidence>
<dbReference type="Pfam" id="PF02283">
    <property type="entry name" value="CobU"/>
    <property type="match status" value="1"/>
</dbReference>
<dbReference type="GO" id="GO:0009236">
    <property type="term" value="P:cobalamin biosynthetic process"/>
    <property type="evidence" value="ECO:0007669"/>
    <property type="project" value="InterPro"/>
</dbReference>
<dbReference type="AlphaFoldDB" id="A0A942UV64"/>
<sequence length="147" mass="17128">MHFITGGAFNGKAKWVREFYSLDDHDSFLWLSAYQTDIDENFLFISQQHLLVVEGVEQLIKSIAKEESDSDAIRTRWRHTISRFREWEASKSGRTVILIGTDITKGIVPMDPFDRLWRDVTGWAYQDIVVVSDRVDLIFYGLANRLK</sequence>
<comment type="caution">
    <text evidence="1">The sequence shown here is derived from an EMBL/GenBank/DDBJ whole genome shotgun (WGS) entry which is preliminary data.</text>
</comment>
<dbReference type="Proteomes" id="UP000676456">
    <property type="component" value="Unassembled WGS sequence"/>
</dbReference>
<dbReference type="InterPro" id="IPR027417">
    <property type="entry name" value="P-loop_NTPase"/>
</dbReference>
<keyword evidence="2" id="KW-1185">Reference proteome</keyword>
<keyword evidence="1" id="KW-0418">Kinase</keyword>
<dbReference type="SUPFAM" id="SSF52540">
    <property type="entry name" value="P-loop containing nucleoside triphosphate hydrolases"/>
    <property type="match status" value="1"/>
</dbReference>